<protein>
    <submittedName>
        <fullName evidence="1">Uncharacterized protein</fullName>
    </submittedName>
</protein>
<geneLocation type="plasmid" evidence="2">
    <name>pUSDA257 fragment 6</name>
</geneLocation>
<organism evidence="1">
    <name type="scientific">Sinorhizobium fredii (strain USDA 257)</name>
    <dbReference type="NCBI Taxonomy" id="1185652"/>
    <lineage>
        <taxon>Bacteria</taxon>
        <taxon>Pseudomonadati</taxon>
        <taxon>Pseudomonadota</taxon>
        <taxon>Alphaproteobacteria</taxon>
        <taxon>Hyphomicrobiales</taxon>
        <taxon>Rhizobiaceae</taxon>
        <taxon>Sinorhizobium/Ensifer group</taxon>
        <taxon>Sinorhizobium</taxon>
    </lineage>
</organism>
<dbReference type="AlphaFoldDB" id="I3XH82"/>
<gene>
    <name evidence="1" type="ORF">USDA257_p05230</name>
</gene>
<sequence>MAVSLEFGARQAAIGAAVGVDQPEADVAADASFVDEFETDPGVIPRIRERAAESSDACRR</sequence>
<evidence type="ECO:0000313" key="1">
    <source>
        <dbReference type="EMBL" id="AFL55238.1"/>
    </source>
</evidence>
<proteinExistence type="predicted"/>
<dbReference type="HOGENOM" id="CLU_2939328_0_0_5"/>
<dbReference type="EMBL" id="CP003569">
    <property type="protein sequence ID" value="AFL55238.1"/>
    <property type="molecule type" value="Genomic_DNA"/>
</dbReference>
<accession>I3XH82</accession>
<evidence type="ECO:0000313" key="2">
    <source>
        <dbReference type="Proteomes" id="UP000006180"/>
    </source>
</evidence>
<name>I3XH82_SINF2</name>
<reference evidence="1" key="1">
    <citation type="journal article" date="2012" name="J. Bacteriol.">
        <title>Complete genome sequence of the broad-host-range strain Sinorhizobium fredii USDA257.</title>
        <authorList>
            <person name="Schuldes J."/>
            <person name="Rodriguez Orbegoso M."/>
            <person name="Schmeisser C."/>
            <person name="Krishnan H.B."/>
            <person name="Daniel R."/>
            <person name="Streit W.R."/>
        </authorList>
    </citation>
    <scope>NUCLEOTIDE SEQUENCE [LARGE SCALE GENOMIC DNA]</scope>
    <source>
        <strain evidence="1">USDA 257</strain>
        <plasmid evidence="1">pUSDA257</plasmid>
    </source>
</reference>
<keyword evidence="1" id="KW-0614">Plasmid</keyword>